<proteinExistence type="predicted"/>
<keyword evidence="2" id="KW-1185">Reference proteome</keyword>
<dbReference type="Gene3D" id="1.25.40.10">
    <property type="entry name" value="Tetratricopeptide repeat domain"/>
    <property type="match status" value="1"/>
</dbReference>
<gene>
    <name evidence="1" type="ORF">FF124_20380</name>
</gene>
<dbReference type="SMART" id="SM00671">
    <property type="entry name" value="SEL1"/>
    <property type="match status" value="4"/>
</dbReference>
<dbReference type="Pfam" id="PF08238">
    <property type="entry name" value="Sel1"/>
    <property type="match status" value="4"/>
</dbReference>
<dbReference type="PANTHER" id="PTHR11102">
    <property type="entry name" value="SEL-1-LIKE PROTEIN"/>
    <property type="match status" value="1"/>
</dbReference>
<dbReference type="Proteomes" id="UP000307874">
    <property type="component" value="Unassembled WGS sequence"/>
</dbReference>
<protein>
    <submittedName>
        <fullName evidence="1">Sel1 repeat family protein</fullName>
    </submittedName>
</protein>
<name>A0A5C4JL03_9HYPH</name>
<accession>A0A5C4JL03</accession>
<reference evidence="1 2" key="2">
    <citation type="submission" date="2019-06" db="EMBL/GenBank/DDBJ databases">
        <title>Martelella lutilitoris sp. nov., isolated from a tidal mudflat.</title>
        <authorList>
            <person name="Kim Y.-J."/>
        </authorList>
    </citation>
    <scope>NUCLEOTIDE SEQUENCE [LARGE SCALE GENOMIC DNA]</scope>
    <source>
        <strain evidence="1 2">GH2-6</strain>
    </source>
</reference>
<dbReference type="InterPro" id="IPR050767">
    <property type="entry name" value="Sel1_AlgK"/>
</dbReference>
<dbReference type="InterPro" id="IPR011990">
    <property type="entry name" value="TPR-like_helical_dom_sf"/>
</dbReference>
<dbReference type="EMBL" id="VCLB01000015">
    <property type="protein sequence ID" value="TNB45987.1"/>
    <property type="molecule type" value="Genomic_DNA"/>
</dbReference>
<evidence type="ECO:0000313" key="2">
    <source>
        <dbReference type="Proteomes" id="UP000307874"/>
    </source>
</evidence>
<dbReference type="OrthoDB" id="9816559at2"/>
<dbReference type="SUPFAM" id="SSF81901">
    <property type="entry name" value="HCP-like"/>
    <property type="match status" value="1"/>
</dbReference>
<dbReference type="PANTHER" id="PTHR11102:SF160">
    <property type="entry name" value="ERAD-ASSOCIATED E3 UBIQUITIN-PROTEIN LIGASE COMPONENT HRD3"/>
    <property type="match status" value="1"/>
</dbReference>
<dbReference type="AlphaFoldDB" id="A0A5C4JL03"/>
<organism evidence="1 2">
    <name type="scientific">Martelella lutilitoris</name>
    <dbReference type="NCBI Taxonomy" id="2583532"/>
    <lineage>
        <taxon>Bacteria</taxon>
        <taxon>Pseudomonadati</taxon>
        <taxon>Pseudomonadota</taxon>
        <taxon>Alphaproteobacteria</taxon>
        <taxon>Hyphomicrobiales</taxon>
        <taxon>Aurantimonadaceae</taxon>
        <taxon>Martelella</taxon>
    </lineage>
</organism>
<dbReference type="InterPro" id="IPR006597">
    <property type="entry name" value="Sel1-like"/>
</dbReference>
<reference evidence="1 2" key="1">
    <citation type="submission" date="2019-05" db="EMBL/GenBank/DDBJ databases">
        <authorList>
            <person name="Lee S.D."/>
        </authorList>
    </citation>
    <scope>NUCLEOTIDE SEQUENCE [LARGE SCALE GENOMIC DNA]</scope>
    <source>
        <strain evidence="1 2">GH2-6</strain>
    </source>
</reference>
<comment type="caution">
    <text evidence="1">The sequence shown here is derived from an EMBL/GenBank/DDBJ whole genome shotgun (WGS) entry which is preliminary data.</text>
</comment>
<sequence length="381" mass="41313">MPRSTKKRHGLIIEGVMTVRCRTPLAALILALVLPGTALAISAREFATDADLVAGAAGNPRLGGTLLPPGMEADKPANAYSFEFAQLTPAMEGEAPAPPQPPYDGPVDEAYGAYQRGLFDAAYEAAMARAGRGDPRAETLIAELIERKLIAEGRAGEPGAWYRMAAESKAPFAVNRYGMYLLGSDDEEERGKGRDLVRQAAEAGDPLAAFNHATILVQENPGAEGLKLALPWFEQAAEADVPDAQYALSQIYRALENLPAEKRDLWRYWLRRAANGEHDTAQLELALDLINGTDMPRNIEEGAEWMHRAALNGNPAAASRLAYLYLNGIGTPVDAQSAAVFYLSARNVGLRDDEMEKLLASLPPESLEQAMLRSRAIARRY</sequence>
<evidence type="ECO:0000313" key="1">
    <source>
        <dbReference type="EMBL" id="TNB45987.1"/>
    </source>
</evidence>